<dbReference type="AlphaFoldDB" id="A0A375FQZ8"/>
<dbReference type="EMBL" id="CP032518">
    <property type="protein sequence ID" value="QEZ43014.1"/>
    <property type="molecule type" value="Genomic_DNA"/>
</dbReference>
<evidence type="ECO:0000313" key="2">
    <source>
        <dbReference type="EMBL" id="QRQ90311.1"/>
    </source>
</evidence>
<evidence type="ECO:0000313" key="1">
    <source>
        <dbReference type="EMBL" id="QEZ43014.1"/>
    </source>
</evidence>
<reference evidence="5" key="2">
    <citation type="submission" date="2018-01" db="EMBL/GenBank/DDBJ databases">
        <authorList>
            <person name="Gaut B.S."/>
            <person name="Morton B.R."/>
            <person name="Clegg M.T."/>
            <person name="Duvall M.R."/>
        </authorList>
    </citation>
    <scope>NUCLEOTIDE SEQUENCE [LARGE SCALE GENOMIC DNA]</scope>
</reference>
<dbReference type="InterPro" id="IPR010353">
    <property type="entry name" value="DmpK"/>
</dbReference>
<dbReference type="Proteomes" id="UP000256862">
    <property type="component" value="Plasmid CO2235_mp"/>
</dbReference>
<protein>
    <submittedName>
        <fullName evidence="3">Phenol 2-monooxygenase P0 subunit</fullName>
        <ecNumber evidence="3">1.14.13.7</ecNumber>
    </submittedName>
    <submittedName>
        <fullName evidence="1">Phenol hydroxylase</fullName>
    </submittedName>
</protein>
<gene>
    <name evidence="4" type="ORF">CO2235_MP80328</name>
    <name evidence="3" type="ORF">CO2235_U770162</name>
    <name evidence="1" type="ORF">D2917_01360</name>
    <name evidence="2" type="ORF">JTE92_06355</name>
</gene>
<dbReference type="Proteomes" id="UP000623307">
    <property type="component" value="Chromosome 1"/>
</dbReference>
<dbReference type="EMBL" id="CP069811">
    <property type="protein sequence ID" value="QRQ90311.1"/>
    <property type="molecule type" value="Genomic_DNA"/>
</dbReference>
<accession>A0A375FQZ8</accession>
<evidence type="ECO:0000313" key="4">
    <source>
        <dbReference type="EMBL" id="SPC24448.1"/>
    </source>
</evidence>
<evidence type="ECO:0000313" key="5">
    <source>
        <dbReference type="Proteomes" id="UP000256862"/>
    </source>
</evidence>
<sequence>MTALIAQSTSPARGRAQPYVRVTARDEQWVEFEFSLGDPALYVELVMRPDQFSAFCAAQCAIAVPHLLGRALEHERDKWSDTVA</sequence>
<dbReference type="OrthoDB" id="8564678at2"/>
<proteinExistence type="predicted"/>
<dbReference type="EMBL" id="OGUS01000084">
    <property type="protein sequence ID" value="SPC07720.1"/>
    <property type="molecule type" value="Genomic_DNA"/>
</dbReference>
<dbReference type="RefSeq" id="WP_063239270.1">
    <property type="nucleotide sequence ID" value="NZ_CP032518.1"/>
</dbReference>
<evidence type="ECO:0000313" key="3">
    <source>
        <dbReference type="EMBL" id="SPC07720.1"/>
    </source>
</evidence>
<dbReference type="Pfam" id="PF06099">
    <property type="entry name" value="Phenol_hyd_sub"/>
    <property type="match status" value="1"/>
</dbReference>
<dbReference type="EC" id="1.14.13.7" evidence="3"/>
<reference evidence="2 7" key="4">
    <citation type="submission" date="2021-02" db="EMBL/GenBank/DDBJ databases">
        <title>Complete Genome Sequence of Cupriavidus oxalaticus Strain Ox1, a Soil Oxalate-Degrading Species.</title>
        <authorList>
            <person name="Palmieri F."/>
            <person name="Udriet P."/>
            <person name="Deuasquier M."/>
            <person name="Beaudoing E."/>
            <person name="Johnson S.L."/>
            <person name="Davenport K.W."/>
            <person name="Chain P.S."/>
            <person name="Bindschedler S."/>
            <person name="Junier P."/>
        </authorList>
    </citation>
    <scope>NUCLEOTIDE SEQUENCE [LARGE SCALE GENOMIC DNA]</scope>
    <source>
        <strain evidence="2 7">Ox1</strain>
    </source>
</reference>
<dbReference type="GeneID" id="303489134"/>
<keyword evidence="3" id="KW-0560">Oxidoreductase</keyword>
<evidence type="ECO:0000313" key="7">
    <source>
        <dbReference type="Proteomes" id="UP000623307"/>
    </source>
</evidence>
<reference evidence="1 6" key="3">
    <citation type="submission" date="2018-09" db="EMBL/GenBank/DDBJ databases">
        <title>Complete genome sequence of Cupriavidus oxalaticus T2, a bacterium capable of phenol tolerance and degradation.</title>
        <authorList>
            <person name="Yan J."/>
        </authorList>
    </citation>
    <scope>NUCLEOTIDE SEQUENCE [LARGE SCALE GENOMIC DNA]</scope>
    <source>
        <strain evidence="1 6">T2</strain>
    </source>
</reference>
<dbReference type="Proteomes" id="UP000325743">
    <property type="component" value="Chromosome 1"/>
</dbReference>
<dbReference type="GO" id="GO:0018662">
    <property type="term" value="F:phenol 2-monooxygenase activity"/>
    <property type="evidence" value="ECO:0007669"/>
    <property type="project" value="UniProtKB-EC"/>
</dbReference>
<organism evidence="3 5">
    <name type="scientific">Cupriavidus oxalaticus</name>
    <dbReference type="NCBI Taxonomy" id="96344"/>
    <lineage>
        <taxon>Bacteria</taxon>
        <taxon>Pseudomonadati</taxon>
        <taxon>Pseudomonadota</taxon>
        <taxon>Betaproteobacteria</taxon>
        <taxon>Burkholderiales</taxon>
        <taxon>Burkholderiaceae</taxon>
        <taxon>Cupriavidus</taxon>
    </lineage>
</organism>
<geneLocation type="plasmid" evidence="5">
    <name>co2235_mp</name>
</geneLocation>
<evidence type="ECO:0000313" key="6">
    <source>
        <dbReference type="Proteomes" id="UP000325743"/>
    </source>
</evidence>
<keyword evidence="7" id="KW-1185">Reference proteome</keyword>
<name>A0A375FQZ8_9BURK</name>
<dbReference type="EMBL" id="OGUS01000143">
    <property type="protein sequence ID" value="SPC24448.1"/>
    <property type="molecule type" value="Genomic_DNA"/>
</dbReference>
<reference evidence="3 5" key="1">
    <citation type="submission" date="2018-01" db="EMBL/GenBank/DDBJ databases">
        <authorList>
            <person name="Clerissi C."/>
        </authorList>
    </citation>
    <scope>NUCLEOTIDE SEQUENCE</scope>
    <source>
        <strain evidence="3">Cupriavidus oxalaticus LMG 2235</strain>
        <plasmid evidence="5">co2235_mp</plasmid>
    </source>
</reference>